<evidence type="ECO:0000256" key="1">
    <source>
        <dbReference type="ARBA" id="ARBA00004141"/>
    </source>
</evidence>
<feature type="domain" description="Citrate transporter-like" evidence="7">
    <location>
        <begin position="17"/>
        <end position="308"/>
    </location>
</feature>
<sequence length="371" mass="40381">MVLKRGWGSAATRFFKKDIVLSASLVLAVLSCLAVPPDREYLGYIDFETLILLLCLMLIVEGLRGQGLFQLAGGQLLRRVKSGRGIAFVLVFLCFFSSMFITNDVALITFVPFGIMILEMAGLSDELCYVVVLMTIAANLGSMLTPVGNPQNLYLFSLSGMGLAQFLELMLPYTAASAVLLAVCILFGCRQPAHEVSLGQPRKPEKGPVALYAALFVLCLLTVAGVLPHAALLAVVVAGVLLADRRLFARADYSLLLTFVFFFVFTGNLNRIDSVRGLMVSLLEGHEKTVSILSSQVISNVPAAMLLSGYTDNIPQLIIGTNIGGLGTLIASMASLISYKQVAGRYPQRRQRYLLIFTVFNLLFLIPLWLL</sequence>
<evidence type="ECO:0000256" key="4">
    <source>
        <dbReference type="ARBA" id="ARBA00022989"/>
    </source>
</evidence>
<feature type="transmembrane region" description="Helical" evidence="6">
    <location>
        <begin position="317"/>
        <end position="339"/>
    </location>
</feature>
<name>A0A9D1IW47_9CLOT</name>
<dbReference type="EMBL" id="DVMR01000026">
    <property type="protein sequence ID" value="HIU43114.1"/>
    <property type="molecule type" value="Genomic_DNA"/>
</dbReference>
<evidence type="ECO:0000259" key="7">
    <source>
        <dbReference type="Pfam" id="PF03600"/>
    </source>
</evidence>
<feature type="transmembrane region" description="Helical" evidence="6">
    <location>
        <begin position="107"/>
        <end position="123"/>
    </location>
</feature>
<reference evidence="8" key="1">
    <citation type="submission" date="2020-10" db="EMBL/GenBank/DDBJ databases">
        <authorList>
            <person name="Gilroy R."/>
        </authorList>
    </citation>
    <scope>NUCLEOTIDE SEQUENCE</scope>
    <source>
        <strain evidence="8">CHK191-8634</strain>
    </source>
</reference>
<evidence type="ECO:0000313" key="9">
    <source>
        <dbReference type="Proteomes" id="UP000824073"/>
    </source>
</evidence>
<feature type="transmembrane region" description="Helical" evidence="6">
    <location>
        <begin position="253"/>
        <end position="269"/>
    </location>
</feature>
<evidence type="ECO:0000313" key="8">
    <source>
        <dbReference type="EMBL" id="HIU43114.1"/>
    </source>
</evidence>
<evidence type="ECO:0000256" key="3">
    <source>
        <dbReference type="ARBA" id="ARBA00022692"/>
    </source>
</evidence>
<dbReference type="AlphaFoldDB" id="A0A9D1IW47"/>
<feature type="transmembrane region" description="Helical" evidence="6">
    <location>
        <begin position="351"/>
        <end position="370"/>
    </location>
</feature>
<keyword evidence="3 6" id="KW-0812">Transmembrane</keyword>
<accession>A0A9D1IW47</accession>
<feature type="transmembrane region" description="Helical" evidence="6">
    <location>
        <begin position="84"/>
        <end position="101"/>
    </location>
</feature>
<feature type="transmembrane region" description="Helical" evidence="6">
    <location>
        <begin position="290"/>
        <end position="311"/>
    </location>
</feature>
<keyword evidence="5 6" id="KW-0472">Membrane</keyword>
<dbReference type="InterPro" id="IPR051475">
    <property type="entry name" value="Diverse_Ion_Transporter"/>
</dbReference>
<feature type="transmembrane region" description="Helical" evidence="6">
    <location>
        <begin position="130"/>
        <end position="149"/>
    </location>
</feature>
<comment type="subcellular location">
    <subcellularLocation>
        <location evidence="1">Membrane</location>
        <topology evidence="1">Multi-pass membrane protein</topology>
    </subcellularLocation>
</comment>
<dbReference type="PROSITE" id="PS51257">
    <property type="entry name" value="PROKAR_LIPOPROTEIN"/>
    <property type="match status" value="1"/>
</dbReference>
<feature type="transmembrane region" description="Helical" evidence="6">
    <location>
        <begin position="209"/>
        <end position="241"/>
    </location>
</feature>
<keyword evidence="4 6" id="KW-1133">Transmembrane helix</keyword>
<feature type="transmembrane region" description="Helical" evidence="6">
    <location>
        <begin position="169"/>
        <end position="189"/>
    </location>
</feature>
<dbReference type="PANTHER" id="PTHR43568">
    <property type="entry name" value="P PROTEIN"/>
    <property type="match status" value="1"/>
</dbReference>
<dbReference type="Proteomes" id="UP000824073">
    <property type="component" value="Unassembled WGS sequence"/>
</dbReference>
<evidence type="ECO:0000256" key="5">
    <source>
        <dbReference type="ARBA" id="ARBA00023136"/>
    </source>
</evidence>
<evidence type="ECO:0000256" key="2">
    <source>
        <dbReference type="ARBA" id="ARBA00022448"/>
    </source>
</evidence>
<dbReference type="PANTHER" id="PTHR43568:SF1">
    <property type="entry name" value="P PROTEIN"/>
    <property type="match status" value="1"/>
</dbReference>
<reference evidence="8" key="2">
    <citation type="journal article" date="2021" name="PeerJ">
        <title>Extensive microbial diversity within the chicken gut microbiome revealed by metagenomics and culture.</title>
        <authorList>
            <person name="Gilroy R."/>
            <person name="Ravi A."/>
            <person name="Getino M."/>
            <person name="Pursley I."/>
            <person name="Horton D.L."/>
            <person name="Alikhan N.F."/>
            <person name="Baker D."/>
            <person name="Gharbi K."/>
            <person name="Hall N."/>
            <person name="Watson M."/>
            <person name="Adriaenssens E.M."/>
            <person name="Foster-Nyarko E."/>
            <person name="Jarju S."/>
            <person name="Secka A."/>
            <person name="Antonio M."/>
            <person name="Oren A."/>
            <person name="Chaudhuri R.R."/>
            <person name="La Ragione R."/>
            <person name="Hildebrand F."/>
            <person name="Pallen M.J."/>
        </authorList>
    </citation>
    <scope>NUCLEOTIDE SEQUENCE</scope>
    <source>
        <strain evidence="8">CHK191-8634</strain>
    </source>
</reference>
<proteinExistence type="predicted"/>
<protein>
    <submittedName>
        <fullName evidence="8">Anion permease</fullName>
    </submittedName>
</protein>
<feature type="transmembrane region" description="Helical" evidence="6">
    <location>
        <begin position="44"/>
        <end position="63"/>
    </location>
</feature>
<evidence type="ECO:0000256" key="6">
    <source>
        <dbReference type="SAM" id="Phobius"/>
    </source>
</evidence>
<organism evidence="8 9">
    <name type="scientific">Candidatus Ventrousia excrementavium</name>
    <dbReference type="NCBI Taxonomy" id="2840961"/>
    <lineage>
        <taxon>Bacteria</taxon>
        <taxon>Bacillati</taxon>
        <taxon>Bacillota</taxon>
        <taxon>Clostridia</taxon>
        <taxon>Eubacteriales</taxon>
        <taxon>Clostridiaceae</taxon>
        <taxon>Clostridiaceae incertae sedis</taxon>
        <taxon>Candidatus Ventrousia</taxon>
    </lineage>
</organism>
<keyword evidence="2" id="KW-0813">Transport</keyword>
<dbReference type="InterPro" id="IPR004680">
    <property type="entry name" value="Cit_transptr-like_dom"/>
</dbReference>
<gene>
    <name evidence="8" type="ORF">IAB67_02320</name>
</gene>
<dbReference type="GO" id="GO:0055085">
    <property type="term" value="P:transmembrane transport"/>
    <property type="evidence" value="ECO:0007669"/>
    <property type="project" value="InterPro"/>
</dbReference>
<comment type="caution">
    <text evidence="8">The sequence shown here is derived from an EMBL/GenBank/DDBJ whole genome shotgun (WGS) entry which is preliminary data.</text>
</comment>
<dbReference type="GO" id="GO:0016020">
    <property type="term" value="C:membrane"/>
    <property type="evidence" value="ECO:0007669"/>
    <property type="project" value="UniProtKB-SubCell"/>
</dbReference>
<dbReference type="Pfam" id="PF03600">
    <property type="entry name" value="CitMHS"/>
    <property type="match status" value="1"/>
</dbReference>